<keyword evidence="8 12" id="KW-0067">ATP-binding</keyword>
<dbReference type="PANTHER" id="PTHR46008:SF2">
    <property type="entry name" value="LEAF RUST 10 DISEASE-RESISTANCE LOCUS RECEPTOR-LIKE PROTEIN KINASE-LIKE 1.4"/>
    <property type="match status" value="1"/>
</dbReference>
<dbReference type="InterPro" id="IPR001245">
    <property type="entry name" value="Ser-Thr/Tyr_kinase_cat_dom"/>
</dbReference>
<dbReference type="PROSITE" id="PS00108">
    <property type="entry name" value="PROTEIN_KINASE_ST"/>
    <property type="match status" value="1"/>
</dbReference>
<sequence>MMAPSVYLCSRILILLSHLLPLLWATQGCVHEHLPNCPSSFDCGYLGKIHFPYTTTQHTDCGLLQINGCNNPRATKTILTKGRTPFEFEVISVTTESTILLRDLDLHERLRNKSCEAFSKNYTLPPPLSSSFNIIRNNGVLFRCNRNRTLHVMTPPDDARFFTYPCGDDYDILYGYSSAYSNNSERHRLLLSENCSVIYFPMKDLPDNSDPFTFVTSEIVLRLSDDECSECYRKRTGHCRFVGNQTFYCHRDGMSRGLKMGLGLGLGFGIGLPVIVIIGWLIGRHCKRKYYSSNDQLESREMYSDTYSNPDPENGSIYFGVPLFSYKELKEATNNFDHTRVLGDGGFGIVYYGKLRDGREVAVKQLYEHNFRRVEQFRNEVKILANLRHKNLVSLYGCTSRQSRDLLLVYEYISNGTVSSHLHHSSSSSPLHHAPLPLSWPTRLKIAIETASALAYLHASDIIHRDVKTNNILLDANFTVKVADFGLSRMFPNDASHVSTAPQGTPGYVDPEYYQCYQLTSKSDVYSFGVVLMELVSSKAAVDMSRSKEEVNLSNLAVRKIQESAFGELVDPRLGMERDGEVRRMVVSVGELAFQCLQRDRDLRPSMDEVLEALKRIEIGSGGKVDVEDLEAGEGNVSTVTPAATPPPPSPPPMSPDWEEVGLLKKMKARPNSPNSVTDKWKSEATTPNVSH</sequence>
<feature type="binding site" evidence="12">
    <location>
        <position position="364"/>
    </location>
    <ligand>
        <name>ATP</name>
        <dbReference type="ChEBI" id="CHEBI:30616"/>
    </ligand>
</feature>
<feature type="domain" description="Protein kinase" evidence="16">
    <location>
        <begin position="336"/>
        <end position="617"/>
    </location>
</feature>
<accession>A0A834W526</accession>
<reference evidence="17" key="1">
    <citation type="submission" date="2020-09" db="EMBL/GenBank/DDBJ databases">
        <title>Genome-Enabled Discovery of Anthraquinone Biosynthesis in Senna tora.</title>
        <authorList>
            <person name="Kang S.-H."/>
            <person name="Pandey R.P."/>
            <person name="Lee C.-M."/>
            <person name="Sim J.-S."/>
            <person name="Jeong J.-T."/>
            <person name="Choi B.-S."/>
            <person name="Jung M."/>
            <person name="Ginzburg D."/>
            <person name="Zhao K."/>
            <person name="Won S.Y."/>
            <person name="Oh T.-J."/>
            <person name="Yu Y."/>
            <person name="Kim N.-H."/>
            <person name="Lee O.R."/>
            <person name="Lee T.-H."/>
            <person name="Bashyal P."/>
            <person name="Kim T.-S."/>
            <person name="Lee W.-H."/>
            <person name="Kawkins C."/>
            <person name="Kim C.-K."/>
            <person name="Kim J.S."/>
            <person name="Ahn B.O."/>
            <person name="Rhee S.Y."/>
            <person name="Sohng J.K."/>
        </authorList>
    </citation>
    <scope>NUCLEOTIDE SEQUENCE</scope>
    <source>
        <tissue evidence="17">Leaf</tissue>
    </source>
</reference>
<evidence type="ECO:0000259" key="16">
    <source>
        <dbReference type="PROSITE" id="PS50011"/>
    </source>
</evidence>
<dbReference type="PROSITE" id="PS00107">
    <property type="entry name" value="PROTEIN_KINASE_ATP"/>
    <property type="match status" value="1"/>
</dbReference>
<dbReference type="GO" id="GO:0005886">
    <property type="term" value="C:plasma membrane"/>
    <property type="evidence" value="ECO:0007669"/>
    <property type="project" value="UniProtKB-ARBA"/>
</dbReference>
<dbReference type="OrthoDB" id="4062651at2759"/>
<dbReference type="Pfam" id="PF07714">
    <property type="entry name" value="PK_Tyr_Ser-Thr"/>
    <property type="match status" value="1"/>
</dbReference>
<keyword evidence="17" id="KW-0675">Receptor</keyword>
<evidence type="ECO:0000313" key="17">
    <source>
        <dbReference type="EMBL" id="KAF7808848.1"/>
    </source>
</evidence>
<evidence type="ECO:0000256" key="9">
    <source>
        <dbReference type="ARBA" id="ARBA00022989"/>
    </source>
</evidence>
<evidence type="ECO:0000256" key="5">
    <source>
        <dbReference type="ARBA" id="ARBA00022729"/>
    </source>
</evidence>
<evidence type="ECO:0000313" key="18">
    <source>
        <dbReference type="Proteomes" id="UP000634136"/>
    </source>
</evidence>
<evidence type="ECO:0000256" key="4">
    <source>
        <dbReference type="ARBA" id="ARBA00022692"/>
    </source>
</evidence>
<evidence type="ECO:0000256" key="7">
    <source>
        <dbReference type="ARBA" id="ARBA00022777"/>
    </source>
</evidence>
<keyword evidence="7 17" id="KW-0418">Kinase</keyword>
<dbReference type="AlphaFoldDB" id="A0A834W526"/>
<feature type="region of interest" description="Disordered" evidence="13">
    <location>
        <begin position="637"/>
        <end position="692"/>
    </location>
</feature>
<dbReference type="SUPFAM" id="SSF56112">
    <property type="entry name" value="Protein kinase-like (PK-like)"/>
    <property type="match status" value="1"/>
</dbReference>
<evidence type="ECO:0000256" key="3">
    <source>
        <dbReference type="ARBA" id="ARBA00022679"/>
    </source>
</evidence>
<feature type="chain" id="PRO_5032636968" evidence="15">
    <location>
        <begin position="26"/>
        <end position="692"/>
    </location>
</feature>
<dbReference type="Gene3D" id="3.30.200.20">
    <property type="entry name" value="Phosphorylase Kinase, domain 1"/>
    <property type="match status" value="1"/>
</dbReference>
<evidence type="ECO:0000256" key="10">
    <source>
        <dbReference type="ARBA" id="ARBA00023136"/>
    </source>
</evidence>
<keyword evidence="6 12" id="KW-0547">Nucleotide-binding</keyword>
<keyword evidence="10 14" id="KW-0472">Membrane</keyword>
<evidence type="ECO:0000256" key="11">
    <source>
        <dbReference type="ARBA" id="ARBA00023180"/>
    </source>
</evidence>
<feature type="transmembrane region" description="Helical" evidence="14">
    <location>
        <begin position="260"/>
        <end position="282"/>
    </location>
</feature>
<proteinExistence type="predicted"/>
<feature type="signal peptide" evidence="15">
    <location>
        <begin position="1"/>
        <end position="25"/>
    </location>
</feature>
<dbReference type="Proteomes" id="UP000634136">
    <property type="component" value="Unassembled WGS sequence"/>
</dbReference>
<dbReference type="InterPro" id="IPR011009">
    <property type="entry name" value="Kinase-like_dom_sf"/>
</dbReference>
<dbReference type="FunFam" id="3.30.200.20:FF:000039">
    <property type="entry name" value="receptor-like protein kinase FERONIA"/>
    <property type="match status" value="1"/>
</dbReference>
<comment type="caution">
    <text evidence="17">The sequence shown here is derived from an EMBL/GenBank/DDBJ whole genome shotgun (WGS) entry which is preliminary data.</text>
</comment>
<organism evidence="17 18">
    <name type="scientific">Senna tora</name>
    <dbReference type="NCBI Taxonomy" id="362788"/>
    <lineage>
        <taxon>Eukaryota</taxon>
        <taxon>Viridiplantae</taxon>
        <taxon>Streptophyta</taxon>
        <taxon>Embryophyta</taxon>
        <taxon>Tracheophyta</taxon>
        <taxon>Spermatophyta</taxon>
        <taxon>Magnoliopsida</taxon>
        <taxon>eudicotyledons</taxon>
        <taxon>Gunneridae</taxon>
        <taxon>Pentapetalae</taxon>
        <taxon>rosids</taxon>
        <taxon>fabids</taxon>
        <taxon>Fabales</taxon>
        <taxon>Fabaceae</taxon>
        <taxon>Caesalpinioideae</taxon>
        <taxon>Cassia clade</taxon>
        <taxon>Senna</taxon>
    </lineage>
</organism>
<gene>
    <name evidence="17" type="ORF">G2W53_035591</name>
</gene>
<keyword evidence="5 15" id="KW-0732">Signal</keyword>
<dbReference type="PROSITE" id="PS50011">
    <property type="entry name" value="PROTEIN_KINASE_DOM"/>
    <property type="match status" value="1"/>
</dbReference>
<protein>
    <submittedName>
        <fullName evidence="17">LEAF RUST 10 DISEASE-RESISTANCE LOCUS RECEPTOR-LIKE PROTEIN KINASE-like 1.1</fullName>
    </submittedName>
</protein>
<evidence type="ECO:0000256" key="15">
    <source>
        <dbReference type="SAM" id="SignalP"/>
    </source>
</evidence>
<evidence type="ECO:0000256" key="14">
    <source>
        <dbReference type="SAM" id="Phobius"/>
    </source>
</evidence>
<dbReference type="GO" id="GO:0004674">
    <property type="term" value="F:protein serine/threonine kinase activity"/>
    <property type="evidence" value="ECO:0007669"/>
    <property type="project" value="UniProtKB-KW"/>
</dbReference>
<feature type="compositionally biased region" description="Polar residues" evidence="13">
    <location>
        <begin position="672"/>
        <end position="692"/>
    </location>
</feature>
<dbReference type="EMBL" id="JAAIUW010000011">
    <property type="protein sequence ID" value="KAF7808848.1"/>
    <property type="molecule type" value="Genomic_DNA"/>
</dbReference>
<dbReference type="InterPro" id="IPR008271">
    <property type="entry name" value="Ser/Thr_kinase_AS"/>
</dbReference>
<evidence type="ECO:0000256" key="2">
    <source>
        <dbReference type="ARBA" id="ARBA00022527"/>
    </source>
</evidence>
<keyword evidence="4 14" id="KW-0812">Transmembrane</keyword>
<dbReference type="SMART" id="SM00220">
    <property type="entry name" value="S_TKc"/>
    <property type="match status" value="1"/>
</dbReference>
<keyword evidence="9 14" id="KW-1133">Transmembrane helix</keyword>
<dbReference type="PANTHER" id="PTHR46008">
    <property type="entry name" value="LEAF RUST 10 DISEASE-RESISTANCE LOCUS RECEPTOR-LIKE PROTEIN KINASE-LIKE 1.4"/>
    <property type="match status" value="1"/>
</dbReference>
<comment type="subcellular location">
    <subcellularLocation>
        <location evidence="1">Membrane</location>
        <topology evidence="1">Single-pass membrane protein</topology>
    </subcellularLocation>
</comment>
<dbReference type="InterPro" id="IPR000719">
    <property type="entry name" value="Prot_kinase_dom"/>
</dbReference>
<feature type="compositionally biased region" description="Pro residues" evidence="13">
    <location>
        <begin position="644"/>
        <end position="655"/>
    </location>
</feature>
<keyword evidence="18" id="KW-1185">Reference proteome</keyword>
<dbReference type="GO" id="GO:0005524">
    <property type="term" value="F:ATP binding"/>
    <property type="evidence" value="ECO:0007669"/>
    <property type="project" value="UniProtKB-UniRule"/>
</dbReference>
<dbReference type="Gene3D" id="1.10.510.10">
    <property type="entry name" value="Transferase(Phosphotransferase) domain 1"/>
    <property type="match status" value="1"/>
</dbReference>
<evidence type="ECO:0000256" key="6">
    <source>
        <dbReference type="ARBA" id="ARBA00022741"/>
    </source>
</evidence>
<keyword evidence="3" id="KW-0808">Transferase</keyword>
<evidence type="ECO:0000256" key="8">
    <source>
        <dbReference type="ARBA" id="ARBA00022840"/>
    </source>
</evidence>
<name>A0A834W526_9FABA</name>
<dbReference type="InterPro" id="IPR017441">
    <property type="entry name" value="Protein_kinase_ATP_BS"/>
</dbReference>
<evidence type="ECO:0000256" key="12">
    <source>
        <dbReference type="PROSITE-ProRule" id="PRU10141"/>
    </source>
</evidence>
<dbReference type="FunFam" id="1.10.510.10:FF:000161">
    <property type="entry name" value="Wall-associated receptor kinase-like 20"/>
    <property type="match status" value="1"/>
</dbReference>
<evidence type="ECO:0000256" key="1">
    <source>
        <dbReference type="ARBA" id="ARBA00004167"/>
    </source>
</evidence>
<keyword evidence="2" id="KW-0723">Serine/threonine-protein kinase</keyword>
<evidence type="ECO:0000256" key="13">
    <source>
        <dbReference type="SAM" id="MobiDB-lite"/>
    </source>
</evidence>
<keyword evidence="11" id="KW-0325">Glycoprotein</keyword>